<accession>A0A1A9B5P7</accession>
<gene>
    <name evidence="10" type="ORF">GA0070622_1362</name>
</gene>
<comment type="similarity">
    <text evidence="6">Belongs to the ABC-4 integral membrane protein family.</text>
</comment>
<dbReference type="Pfam" id="PF02687">
    <property type="entry name" value="FtsX"/>
    <property type="match status" value="2"/>
</dbReference>
<feature type="transmembrane region" description="Helical" evidence="8">
    <location>
        <begin position="676"/>
        <end position="703"/>
    </location>
</feature>
<name>A0A1A9B5P7_9ACTN</name>
<evidence type="ECO:0000256" key="4">
    <source>
        <dbReference type="ARBA" id="ARBA00022989"/>
    </source>
</evidence>
<dbReference type="GO" id="GO:0005886">
    <property type="term" value="C:plasma membrane"/>
    <property type="evidence" value="ECO:0007669"/>
    <property type="project" value="UniProtKB-SubCell"/>
</dbReference>
<evidence type="ECO:0000259" key="9">
    <source>
        <dbReference type="Pfam" id="PF02687"/>
    </source>
</evidence>
<evidence type="ECO:0000256" key="5">
    <source>
        <dbReference type="ARBA" id="ARBA00023136"/>
    </source>
</evidence>
<evidence type="ECO:0000256" key="8">
    <source>
        <dbReference type="SAM" id="Phobius"/>
    </source>
</evidence>
<evidence type="ECO:0000256" key="2">
    <source>
        <dbReference type="ARBA" id="ARBA00022475"/>
    </source>
</evidence>
<feature type="region of interest" description="Disordered" evidence="7">
    <location>
        <begin position="489"/>
        <end position="514"/>
    </location>
</feature>
<comment type="subcellular location">
    <subcellularLocation>
        <location evidence="1">Cell membrane</location>
        <topology evidence="1">Multi-pass membrane protein</topology>
    </subcellularLocation>
</comment>
<feature type="transmembrane region" description="Helical" evidence="8">
    <location>
        <begin position="902"/>
        <end position="929"/>
    </location>
</feature>
<dbReference type="InterPro" id="IPR003838">
    <property type="entry name" value="ABC3_permease_C"/>
</dbReference>
<feature type="transmembrane region" description="Helical" evidence="8">
    <location>
        <begin position="634"/>
        <end position="656"/>
    </location>
</feature>
<feature type="transmembrane region" description="Helical" evidence="8">
    <location>
        <begin position="778"/>
        <end position="801"/>
    </location>
</feature>
<feature type="domain" description="ABC3 transporter permease C-terminal" evidence="9">
    <location>
        <begin position="825"/>
        <end position="932"/>
    </location>
</feature>
<dbReference type="Proteomes" id="UP000199558">
    <property type="component" value="Unassembled WGS sequence"/>
</dbReference>
<organism evidence="10 11">
    <name type="scientific">Micromonospora sediminicola</name>
    <dbReference type="NCBI Taxonomy" id="946078"/>
    <lineage>
        <taxon>Bacteria</taxon>
        <taxon>Bacillati</taxon>
        <taxon>Actinomycetota</taxon>
        <taxon>Actinomycetes</taxon>
        <taxon>Micromonosporales</taxon>
        <taxon>Micromonosporaceae</taxon>
        <taxon>Micromonospora</taxon>
    </lineage>
</organism>
<dbReference type="STRING" id="946078.GA0070622_1362"/>
<evidence type="ECO:0000256" key="6">
    <source>
        <dbReference type="ARBA" id="ARBA00038076"/>
    </source>
</evidence>
<dbReference type="RefSeq" id="WP_141684537.1">
    <property type="nucleotide sequence ID" value="NZ_FLRH01000003.1"/>
</dbReference>
<evidence type="ECO:0000313" key="10">
    <source>
        <dbReference type="EMBL" id="SBT64386.1"/>
    </source>
</evidence>
<feature type="transmembrane region" description="Helical" evidence="8">
    <location>
        <begin position="715"/>
        <end position="735"/>
    </location>
</feature>
<evidence type="ECO:0000256" key="1">
    <source>
        <dbReference type="ARBA" id="ARBA00004651"/>
    </source>
</evidence>
<keyword evidence="11" id="KW-1185">Reference proteome</keyword>
<keyword evidence="5 8" id="KW-0472">Membrane</keyword>
<evidence type="ECO:0000256" key="7">
    <source>
        <dbReference type="SAM" id="MobiDB-lite"/>
    </source>
</evidence>
<evidence type="ECO:0000313" key="11">
    <source>
        <dbReference type="Proteomes" id="UP000199558"/>
    </source>
</evidence>
<dbReference type="OrthoDB" id="3268975at2"/>
<dbReference type="EMBL" id="FLRH01000003">
    <property type="protein sequence ID" value="SBT64386.1"/>
    <property type="molecule type" value="Genomic_DNA"/>
</dbReference>
<sequence>MFRFVWRQLRGRAGRSVALLTGVLVATTGFVVLTGATTTSRLAVIGSLERHTRASYDILVRPAGSRTPLEAQRGLVRPNYLSGLFGGITTAQYDQVKALPGIEVAAPIAMLGHADQIISGSLDLTGAVDPSLDRQVIRIDLTFDTDRGRSVGRAAPRYLYLTKHPLIRPDFSGPPGRKLRYTDGSEHAVDACGREYAVPREVQPDGRSLPVCDPFAVASDGAAGSTMSELDMTSLSAAHLRPDGRFEFGPARRGKPPAPTDRLLLPVGVSVALLLAAVDPVAEDRLVGLNGAIQDGTPLPPDRRPARVDYSSWGQATEFPVLATSRPFVDGSVSATYRQLVPSGIAGLPADTVGAALATLPGRPAGGGREDFADRYLGDIRDLIERPGECCGGVLDLVLQAGPVDYDEGPDGVLRPRTVTVDPSVYGSEFVIRRQRSWLADDRSFRPLNQVPTSIGDEALSHSWRPVGTFDPLRLTGFDDLSRVPLETYEPPTVEGADDRSRQALGDRPLLPNGSPGGYLSAPPLLLTNLASVPDLLVGAPARQRKAPISAIRVRVADVDGYNERSAERVRLIAERIATTTGLDVDITLGSSPAPQTVDLPAGAFGRPDLRLTENWSALGVASVITKAVDRKSAVLFALVLVVCALFLGNAVTAAVRDRRAELAVLACLGWSARRIGALVLGEVATLGLAAGLLGVGLAVPLGRALGIDVEWDRALLAVPVALLLALVAGLTPALRAARAHPWAALRPPVAATLRAHRTRTVAGMALVNLARVPARTLLGAAALGIGIASLTVVGAVAYAFRGAVVGSLLGDTVSLDVRGADTLAAVATVLLGAAAVADVLYLDVRDRATELAALQATGWTDGALTRLVGYQALFLGGLGALSGAGLGLGGAAWLVGDLPAALVTTAALAALAGVLVTCLAALVPAYLLRRLPTARLLAQE</sequence>
<keyword evidence="4 8" id="KW-1133">Transmembrane helix</keyword>
<evidence type="ECO:0000256" key="3">
    <source>
        <dbReference type="ARBA" id="ARBA00022692"/>
    </source>
</evidence>
<dbReference type="GO" id="GO:0022857">
    <property type="term" value="F:transmembrane transporter activity"/>
    <property type="evidence" value="ECO:0007669"/>
    <property type="project" value="TreeGrafter"/>
</dbReference>
<protein>
    <submittedName>
        <fullName evidence="10">FtsX-like permease family protein</fullName>
    </submittedName>
</protein>
<dbReference type="PANTHER" id="PTHR30572:SF4">
    <property type="entry name" value="ABC TRANSPORTER PERMEASE YTRF"/>
    <property type="match status" value="1"/>
</dbReference>
<keyword evidence="3 8" id="KW-0812">Transmembrane</keyword>
<dbReference type="AlphaFoldDB" id="A0A1A9B5P7"/>
<proteinExistence type="inferred from homology"/>
<keyword evidence="2" id="KW-1003">Cell membrane</keyword>
<reference evidence="11" key="1">
    <citation type="submission" date="2016-06" db="EMBL/GenBank/DDBJ databases">
        <authorList>
            <person name="Varghese N."/>
            <person name="Submissions Spin"/>
        </authorList>
    </citation>
    <scope>NUCLEOTIDE SEQUENCE [LARGE SCALE GENOMIC DNA]</scope>
    <source>
        <strain evidence="11">DSM 45794</strain>
    </source>
</reference>
<feature type="transmembrane region" description="Helical" evidence="8">
    <location>
        <begin position="821"/>
        <end position="843"/>
    </location>
</feature>
<dbReference type="PANTHER" id="PTHR30572">
    <property type="entry name" value="MEMBRANE COMPONENT OF TRANSPORTER-RELATED"/>
    <property type="match status" value="1"/>
</dbReference>
<feature type="transmembrane region" description="Helical" evidence="8">
    <location>
        <begin position="873"/>
        <end position="896"/>
    </location>
</feature>
<feature type="domain" description="ABC3 transporter permease C-terminal" evidence="9">
    <location>
        <begin position="635"/>
        <end position="742"/>
    </location>
</feature>
<dbReference type="InterPro" id="IPR050250">
    <property type="entry name" value="Macrolide_Exporter_MacB"/>
</dbReference>